<feature type="region of interest" description="Disordered" evidence="2">
    <location>
        <begin position="217"/>
        <end position="276"/>
    </location>
</feature>
<sequence>MSKGEALRGFVNERLTAAAEEIFAQFERTIAEYEEELRRYKDENQRKQALLESVLSLGPGPGLNHGPNQFILETSQIKDEPEEKSVHHLQVIVHESNAVCVKTEESSLLQQTELKQEETQGEDVSSQTERDTEHSSDTDTIFAQISHLNLLKTKHRDERPCVKMSPGPQTEDEPVEQRDQPLQVCVPEPSAACGGAEGKIHQCPVCNQRLKGRVTNQRKMRQEELSTVGSLERTVAAQADSIVPERSKEGEEERKKERSKRRKQPRRLSAAPPNELTFSLIGNHTSFSSCSFAPNEHLDYNMQGHT</sequence>
<reference evidence="4" key="1">
    <citation type="submission" date="2024-04" db="EMBL/GenBank/DDBJ databases">
        <title>Salinicola lusitanus LLJ914,a marine bacterium isolated from the Okinawa Trough.</title>
        <authorList>
            <person name="Li J."/>
        </authorList>
    </citation>
    <scope>NUCLEOTIDE SEQUENCE [LARGE SCALE GENOMIC DNA]</scope>
</reference>
<feature type="region of interest" description="Disordered" evidence="2">
    <location>
        <begin position="157"/>
        <end position="179"/>
    </location>
</feature>
<feature type="compositionally biased region" description="Basic and acidic residues" evidence="2">
    <location>
        <begin position="243"/>
        <end position="256"/>
    </location>
</feature>
<dbReference type="EMBL" id="JBBPFD010000002">
    <property type="protein sequence ID" value="KAK7938802.1"/>
    <property type="molecule type" value="Genomic_DNA"/>
</dbReference>
<feature type="compositionally biased region" description="Basic residues" evidence="2">
    <location>
        <begin position="257"/>
        <end position="266"/>
    </location>
</feature>
<keyword evidence="1" id="KW-0175">Coiled coil</keyword>
<comment type="caution">
    <text evidence="3">The sequence shown here is derived from an EMBL/GenBank/DDBJ whole genome shotgun (WGS) entry which is preliminary data.</text>
</comment>
<evidence type="ECO:0000313" key="4">
    <source>
        <dbReference type="Proteomes" id="UP001460270"/>
    </source>
</evidence>
<feature type="coiled-coil region" evidence="1">
    <location>
        <begin position="16"/>
        <end position="53"/>
    </location>
</feature>
<accession>A0AAW0Q3M8</accession>
<organism evidence="3 4">
    <name type="scientific">Mugilogobius chulae</name>
    <name type="common">yellowstripe goby</name>
    <dbReference type="NCBI Taxonomy" id="88201"/>
    <lineage>
        <taxon>Eukaryota</taxon>
        <taxon>Metazoa</taxon>
        <taxon>Chordata</taxon>
        <taxon>Craniata</taxon>
        <taxon>Vertebrata</taxon>
        <taxon>Euteleostomi</taxon>
        <taxon>Actinopterygii</taxon>
        <taxon>Neopterygii</taxon>
        <taxon>Teleostei</taxon>
        <taxon>Neoteleostei</taxon>
        <taxon>Acanthomorphata</taxon>
        <taxon>Gobiaria</taxon>
        <taxon>Gobiiformes</taxon>
        <taxon>Gobioidei</taxon>
        <taxon>Gobiidae</taxon>
        <taxon>Gobionellinae</taxon>
        <taxon>Mugilogobius</taxon>
    </lineage>
</organism>
<evidence type="ECO:0000256" key="2">
    <source>
        <dbReference type="SAM" id="MobiDB-lite"/>
    </source>
</evidence>
<keyword evidence="4" id="KW-1185">Reference proteome</keyword>
<dbReference type="AlphaFoldDB" id="A0AAW0Q3M8"/>
<protein>
    <submittedName>
        <fullName evidence="3">Uncharacterized protein</fullName>
    </submittedName>
</protein>
<feature type="compositionally biased region" description="Basic and acidic residues" evidence="2">
    <location>
        <begin position="128"/>
        <end position="137"/>
    </location>
</feature>
<evidence type="ECO:0000313" key="3">
    <source>
        <dbReference type="EMBL" id="KAK7938802.1"/>
    </source>
</evidence>
<name>A0AAW0Q3M8_9GOBI</name>
<evidence type="ECO:0000256" key="1">
    <source>
        <dbReference type="SAM" id="Coils"/>
    </source>
</evidence>
<dbReference type="Proteomes" id="UP001460270">
    <property type="component" value="Unassembled WGS sequence"/>
</dbReference>
<feature type="region of interest" description="Disordered" evidence="2">
    <location>
        <begin position="112"/>
        <end position="140"/>
    </location>
</feature>
<gene>
    <name evidence="3" type="ORF">WMY93_002128</name>
</gene>
<proteinExistence type="predicted"/>